<gene>
    <name evidence="1" type="ORF">K4L44_08050</name>
</gene>
<reference evidence="1" key="1">
    <citation type="submission" date="2021-08" db="EMBL/GenBank/DDBJ databases">
        <title>Novel anaerobic bacterium isolated from sea squirt in East Sea, Republic of Korea.</title>
        <authorList>
            <person name="Nguyen T.H."/>
            <person name="Li Z."/>
            <person name="Lee Y.-J."/>
            <person name="Ko J."/>
            <person name="Kim S.-G."/>
        </authorList>
    </citation>
    <scope>NUCLEOTIDE SEQUENCE</scope>
    <source>
        <strain evidence="1">KCTC 25031</strain>
    </source>
</reference>
<name>A0AC61NRC5_9BACT</name>
<evidence type="ECO:0000313" key="2">
    <source>
        <dbReference type="Proteomes" id="UP000826212"/>
    </source>
</evidence>
<organism evidence="1 2">
    <name type="scientific">Halosquirtibacter laminarini</name>
    <dbReference type="NCBI Taxonomy" id="3374600"/>
    <lineage>
        <taxon>Bacteria</taxon>
        <taxon>Pseudomonadati</taxon>
        <taxon>Bacteroidota</taxon>
        <taxon>Bacteroidia</taxon>
        <taxon>Marinilabiliales</taxon>
        <taxon>Prolixibacteraceae</taxon>
        <taxon>Halosquirtibacter</taxon>
    </lineage>
</organism>
<sequence>MKTDKQNSCCNPHQVTAEFYDNIFGFVLKQIQDKEIAEDITQEVMGRMVEAYNSKQEVQNTKAWLFRVTRNIISDRYRKKDILQFDNSILESEKSENDFELMTEDYIVPMIHLLPEEYAKPLLLSDIDNLKHVEIAKKLDLSLSATKMRIQRARKKLYELFLECCDITYTENDSFAHCTIKTSCTPLLKEKDRLKKEK</sequence>
<proteinExistence type="predicted"/>
<keyword evidence="2" id="KW-1185">Reference proteome</keyword>
<accession>A0AC61NRC5</accession>
<protein>
    <submittedName>
        <fullName evidence="1">Sigma-70 family RNA polymerase sigma factor</fullName>
    </submittedName>
</protein>
<dbReference type="EMBL" id="CP081303">
    <property type="protein sequence ID" value="QZE15774.1"/>
    <property type="molecule type" value="Genomic_DNA"/>
</dbReference>
<evidence type="ECO:0000313" key="1">
    <source>
        <dbReference type="EMBL" id="QZE15774.1"/>
    </source>
</evidence>
<dbReference type="Proteomes" id="UP000826212">
    <property type="component" value="Chromosome"/>
</dbReference>